<accession>A0A366WKJ3</accession>
<organism evidence="1 2">
    <name type="scientific">Phaeobacter gallaeciensis</name>
    <dbReference type="NCBI Taxonomy" id="60890"/>
    <lineage>
        <taxon>Bacteria</taxon>
        <taxon>Pseudomonadati</taxon>
        <taxon>Pseudomonadota</taxon>
        <taxon>Alphaproteobacteria</taxon>
        <taxon>Rhodobacterales</taxon>
        <taxon>Roseobacteraceae</taxon>
        <taxon>Phaeobacter</taxon>
    </lineage>
</organism>
<evidence type="ECO:0008006" key="3">
    <source>
        <dbReference type="Google" id="ProtNLM"/>
    </source>
</evidence>
<dbReference type="Proteomes" id="UP000252706">
    <property type="component" value="Unassembled WGS sequence"/>
</dbReference>
<dbReference type="OrthoDB" id="978447at2"/>
<dbReference type="RefSeq" id="WP_113825575.1">
    <property type="nucleotide sequence ID" value="NZ_QOCE01000048.1"/>
</dbReference>
<protein>
    <recommendedName>
        <fullName evidence="3">Arylsulfatase</fullName>
    </recommendedName>
</protein>
<evidence type="ECO:0000313" key="1">
    <source>
        <dbReference type="EMBL" id="RBW50370.1"/>
    </source>
</evidence>
<comment type="caution">
    <text evidence="1">The sequence shown here is derived from an EMBL/GenBank/DDBJ whole genome shotgun (WGS) entry which is preliminary data.</text>
</comment>
<gene>
    <name evidence="1" type="ORF">DS909_21135</name>
</gene>
<name>A0A366WKJ3_9RHOB</name>
<proteinExistence type="predicted"/>
<sequence length="207" mass="21789">MTDDLTLFHTASVHRTTFTKIAARIAPGVQLTHVVRPDWLERAQGGIDATLSTEIQRLIAQSPNALCSCTTIGEEAALAGALRIDQPMMDLAASTGGPVLMAYCLDSTLEPSRALLTQAFTAVGKPAVIQPLPLTDLWPLFASGQTDQFAQQIAQRIDAAVEQHPTITCVVLAQASMAAAAQHTTANVGVLSSPELALRAGLGLPLK</sequence>
<dbReference type="AlphaFoldDB" id="A0A366WKJ3"/>
<evidence type="ECO:0000313" key="2">
    <source>
        <dbReference type="Proteomes" id="UP000252706"/>
    </source>
</evidence>
<reference evidence="1 2" key="1">
    <citation type="submission" date="2018-07" db="EMBL/GenBank/DDBJ databases">
        <title>Modular assembly of carbohydrate-degrading microbial communities in the ocean.</title>
        <authorList>
            <person name="Enke T.N."/>
            <person name="Datta M.S."/>
            <person name="Schwartzman J.A."/>
            <person name="Cermak N."/>
            <person name="Schmitz D.A."/>
            <person name="Barrere J."/>
            <person name="Cordero O.X."/>
        </authorList>
    </citation>
    <scope>NUCLEOTIDE SEQUENCE [LARGE SCALE GENOMIC DNA]</scope>
    <source>
        <strain evidence="1 2">C3M10</strain>
    </source>
</reference>
<dbReference type="EMBL" id="QOCE01000048">
    <property type="protein sequence ID" value="RBW50370.1"/>
    <property type="molecule type" value="Genomic_DNA"/>
</dbReference>